<gene>
    <name evidence="2" type="ORF">HMPREF9488_00729</name>
</gene>
<dbReference type="AlphaFoldDB" id="E7G7C4"/>
<dbReference type="InterPro" id="IPR010897">
    <property type="entry name" value="Spore_II_P"/>
</dbReference>
<dbReference type="RefSeq" id="WP_008787845.1">
    <property type="nucleotide sequence ID" value="NZ_AKCB01000001.1"/>
</dbReference>
<accession>E7G7C4</accession>
<dbReference type="STRING" id="100884.GCA_000269565_00977"/>
<sequence length="236" mass="26799">MNNNLKIVLKVIVVVVILLNLPFQKVYSENVENIVSSLTTTDVKKQSNGKSIYIYNTHQGEKYASNSVKEGSKYLMQLLEQRGYSVDYETTDFELYKMKNHIDYAYSYTVSKKYLNNALKDHGGYDLVIDFHRDSIKKSLSTITVDNKNYAKLMFVVGKGSGNYPAVNKCCEKLSSMINKKIPKLSRGVMLKQSHYNQGVTKNMVLIEVGANENTYEEVQNSLNILALVLDEYLSA</sequence>
<dbReference type="SUPFAM" id="SSF53187">
    <property type="entry name" value="Zn-dependent exopeptidases"/>
    <property type="match status" value="1"/>
</dbReference>
<evidence type="ECO:0000256" key="1">
    <source>
        <dbReference type="SAM" id="Phobius"/>
    </source>
</evidence>
<dbReference type="NCBIfam" id="TIGR02867">
    <property type="entry name" value="spore_II_P"/>
    <property type="match status" value="1"/>
</dbReference>
<feature type="transmembrane region" description="Helical" evidence="1">
    <location>
        <begin position="7"/>
        <end position="23"/>
    </location>
</feature>
<dbReference type="eggNOG" id="COG0860">
    <property type="taxonomic scope" value="Bacteria"/>
</dbReference>
<dbReference type="GeneID" id="78228860"/>
<keyword evidence="1" id="KW-1133">Transmembrane helix</keyword>
<evidence type="ECO:0000313" key="2">
    <source>
        <dbReference type="EMBL" id="EFW06090.1"/>
    </source>
</evidence>
<organism evidence="2 3">
    <name type="scientific">Coprobacillus cateniformis</name>
    <dbReference type="NCBI Taxonomy" id="100884"/>
    <lineage>
        <taxon>Bacteria</taxon>
        <taxon>Bacillati</taxon>
        <taxon>Bacillota</taxon>
        <taxon>Erysipelotrichia</taxon>
        <taxon>Erysipelotrichales</taxon>
        <taxon>Coprobacillaceae</taxon>
        <taxon>Coprobacillus</taxon>
    </lineage>
</organism>
<comment type="caution">
    <text evidence="2">The sequence shown here is derived from an EMBL/GenBank/DDBJ whole genome shotgun (WGS) entry which is preliminary data.</text>
</comment>
<name>E7G7C4_9FIRM</name>
<dbReference type="EMBL" id="ADKX01000009">
    <property type="protein sequence ID" value="EFW06090.1"/>
    <property type="molecule type" value="Genomic_DNA"/>
</dbReference>
<evidence type="ECO:0000313" key="3">
    <source>
        <dbReference type="Proteomes" id="UP000003157"/>
    </source>
</evidence>
<dbReference type="HOGENOM" id="CLU_1173838_0_0_9"/>
<proteinExistence type="predicted"/>
<dbReference type="Pfam" id="PF07454">
    <property type="entry name" value="SpoIIP"/>
    <property type="match status" value="1"/>
</dbReference>
<keyword evidence="1" id="KW-0472">Membrane</keyword>
<dbReference type="OrthoDB" id="1633470at2"/>
<keyword evidence="3" id="KW-1185">Reference proteome</keyword>
<protein>
    <submittedName>
        <fullName evidence="2">Stage II sporulation protein p</fullName>
    </submittedName>
</protein>
<keyword evidence="1" id="KW-0812">Transmembrane</keyword>
<dbReference type="Proteomes" id="UP000003157">
    <property type="component" value="Unassembled WGS sequence"/>
</dbReference>
<reference evidence="2 3" key="1">
    <citation type="submission" date="2010-12" db="EMBL/GenBank/DDBJ databases">
        <title>The Genome Sequence of Coprobacillus sp. strain 29_1.</title>
        <authorList>
            <consortium name="The Broad Institute Genome Sequencing Platform"/>
            <person name="Earl A."/>
            <person name="Ward D."/>
            <person name="Feldgarden M."/>
            <person name="Gevers D."/>
            <person name="Daigneault M."/>
            <person name="Sibley C.D."/>
            <person name="White A."/>
            <person name="Strauss J."/>
            <person name="Allen-Vercoe E."/>
            <person name="Young S.K."/>
            <person name="Zeng Q."/>
            <person name="Gargeya S."/>
            <person name="Fitzgerald M."/>
            <person name="Haas B."/>
            <person name="Abouelleil A."/>
            <person name="Alvarado L."/>
            <person name="Arachchi H.M."/>
            <person name="Berlin A."/>
            <person name="Brown A."/>
            <person name="Chapman S.B."/>
            <person name="Chen Z."/>
            <person name="Dunbar C."/>
            <person name="Freedman E."/>
            <person name="Gearin G."/>
            <person name="Gellesch M."/>
            <person name="Goldberg J."/>
            <person name="Griggs A."/>
            <person name="Gujja S."/>
            <person name="Heilman E."/>
            <person name="Heiman D."/>
            <person name="Howarth C."/>
            <person name="Larson L."/>
            <person name="Lui A."/>
            <person name="MacDonald P.J.P."/>
            <person name="Mehta T."/>
            <person name="Montmayeur A."/>
            <person name="Murphy C."/>
            <person name="Neiman D."/>
            <person name="Pearson M."/>
            <person name="Priest M."/>
            <person name="Roberts A."/>
            <person name="Saif S."/>
            <person name="Shea T."/>
            <person name="Shenoy N."/>
            <person name="Sisk P."/>
            <person name="Stolte C."/>
            <person name="Sykes S."/>
            <person name="White J."/>
            <person name="Yandava C."/>
            <person name="Nusbaum C."/>
            <person name="Birren B."/>
        </authorList>
    </citation>
    <scope>NUCLEOTIDE SEQUENCE [LARGE SCALE GENOMIC DNA]</scope>
    <source>
        <strain evidence="2 3">29_1</strain>
    </source>
</reference>